<organism evidence="5 6">
    <name type="scientific">Meloidogyne hapla</name>
    <name type="common">Root-knot nematode worm</name>
    <dbReference type="NCBI Taxonomy" id="6305"/>
    <lineage>
        <taxon>Eukaryota</taxon>
        <taxon>Metazoa</taxon>
        <taxon>Ecdysozoa</taxon>
        <taxon>Nematoda</taxon>
        <taxon>Chromadorea</taxon>
        <taxon>Rhabditida</taxon>
        <taxon>Tylenchina</taxon>
        <taxon>Tylenchomorpha</taxon>
        <taxon>Tylenchoidea</taxon>
        <taxon>Meloidogynidae</taxon>
        <taxon>Meloidogyninae</taxon>
        <taxon>Meloidogyne</taxon>
    </lineage>
</organism>
<name>A0A1I8B6Y4_MELHA</name>
<sequence length="249" mass="28358">MSLFIPLQRIFKLIYFLWINLFNYLLLYPLLGILQREKIFDIHFLNFGYVEDDEEENKKNSQSNSPSKLVQSVGNFPKGVEGDALRAHCLLYEKTLEQCPLYESLNGLQLLEVGCGPGGGLNWIKVAHPEIGPLYGLDRHPPPSDSLPLGVNVISGRAEKLPFADCSFDILLNVESSHCYGEGEKAFFHEVSRVLKKGGYLCWTDIRTSKGAPFWIKIFGNNFRKVFAPNREKLENGEHLYMIGCWEKI</sequence>
<protein>
    <submittedName>
        <fullName evidence="6">Methyltransf_11 domain-containing protein</fullName>
    </submittedName>
</protein>
<dbReference type="PANTHER" id="PTHR44068">
    <property type="entry name" value="ZGC:194242"/>
    <property type="match status" value="1"/>
</dbReference>
<dbReference type="InterPro" id="IPR029063">
    <property type="entry name" value="SAM-dependent_MTases_sf"/>
</dbReference>
<dbReference type="AlphaFoldDB" id="A0A1I8B6Y4"/>
<dbReference type="PANTHER" id="PTHR44068:SF1">
    <property type="entry name" value="HYPOTHETICAL LOC100005854"/>
    <property type="match status" value="1"/>
</dbReference>
<dbReference type="GO" id="GO:0003838">
    <property type="term" value="F:sterol 24-C-methyltransferase activity"/>
    <property type="evidence" value="ECO:0007669"/>
    <property type="project" value="TreeGrafter"/>
</dbReference>
<comment type="similarity">
    <text evidence="2">Belongs to the class I-like SAM-binding methyltransferase superfamily. Erg6/SMT family.</text>
</comment>
<evidence type="ECO:0000256" key="2">
    <source>
        <dbReference type="ARBA" id="ARBA00038188"/>
    </source>
</evidence>
<feature type="domain" description="Methyltransferase type 11" evidence="4">
    <location>
        <begin position="111"/>
        <end position="202"/>
    </location>
</feature>
<dbReference type="OMA" id="SHAYPAL"/>
<accession>A0A1I8B6Y4</accession>
<evidence type="ECO:0000259" key="4">
    <source>
        <dbReference type="Pfam" id="PF08241"/>
    </source>
</evidence>
<dbReference type="CDD" id="cd02440">
    <property type="entry name" value="AdoMet_MTases"/>
    <property type="match status" value="1"/>
</dbReference>
<reference evidence="6" key="1">
    <citation type="submission" date="2016-11" db="UniProtKB">
        <authorList>
            <consortium name="WormBaseParasite"/>
        </authorList>
    </citation>
    <scope>IDENTIFICATION</scope>
</reference>
<dbReference type="GO" id="GO:0005783">
    <property type="term" value="C:endoplasmic reticulum"/>
    <property type="evidence" value="ECO:0007669"/>
    <property type="project" value="TreeGrafter"/>
</dbReference>
<keyword evidence="3" id="KW-1133">Transmembrane helix</keyword>
<dbReference type="InterPro" id="IPR013216">
    <property type="entry name" value="Methyltransf_11"/>
</dbReference>
<evidence type="ECO:0000313" key="5">
    <source>
        <dbReference type="Proteomes" id="UP000095281"/>
    </source>
</evidence>
<dbReference type="WBParaSite" id="MhA1_Contig155.frz3.gene20">
    <property type="protein sequence ID" value="MhA1_Contig155.frz3.gene20"/>
    <property type="gene ID" value="MhA1_Contig155.frz3.gene20"/>
</dbReference>
<dbReference type="Pfam" id="PF08241">
    <property type="entry name" value="Methyltransf_11"/>
    <property type="match status" value="1"/>
</dbReference>
<feature type="transmembrane region" description="Helical" evidence="3">
    <location>
        <begin position="13"/>
        <end position="34"/>
    </location>
</feature>
<evidence type="ECO:0000256" key="1">
    <source>
        <dbReference type="ARBA" id="ARBA00022679"/>
    </source>
</evidence>
<keyword evidence="1" id="KW-0808">Transferase</keyword>
<proteinExistence type="inferred from homology"/>
<dbReference type="SUPFAM" id="SSF53335">
    <property type="entry name" value="S-adenosyl-L-methionine-dependent methyltransferases"/>
    <property type="match status" value="1"/>
</dbReference>
<dbReference type="InterPro" id="IPR050447">
    <property type="entry name" value="Erg6_SMT_methyltransf"/>
</dbReference>
<dbReference type="GO" id="GO:0016126">
    <property type="term" value="P:sterol biosynthetic process"/>
    <property type="evidence" value="ECO:0007669"/>
    <property type="project" value="TreeGrafter"/>
</dbReference>
<evidence type="ECO:0000256" key="3">
    <source>
        <dbReference type="SAM" id="Phobius"/>
    </source>
</evidence>
<dbReference type="Gene3D" id="3.40.50.150">
    <property type="entry name" value="Vaccinia Virus protein VP39"/>
    <property type="match status" value="1"/>
</dbReference>
<keyword evidence="3" id="KW-0472">Membrane</keyword>
<keyword evidence="3" id="KW-0812">Transmembrane</keyword>
<keyword evidence="5" id="KW-1185">Reference proteome</keyword>
<evidence type="ECO:0000313" key="6">
    <source>
        <dbReference type="WBParaSite" id="MhA1_Contig155.frz3.gene20"/>
    </source>
</evidence>
<dbReference type="Proteomes" id="UP000095281">
    <property type="component" value="Unplaced"/>
</dbReference>